<gene>
    <name evidence="1" type="ORF">B296_00038875</name>
</gene>
<reference evidence="1 2" key="1">
    <citation type="journal article" date="2014" name="Agronomy (Basel)">
        <title>A Draft Genome Sequence for Ensete ventricosum, the Drought-Tolerant Tree Against Hunger.</title>
        <authorList>
            <person name="Harrison J."/>
            <person name="Moore K.A."/>
            <person name="Paszkiewicz K."/>
            <person name="Jones T."/>
            <person name="Grant M."/>
            <person name="Ambacheew D."/>
            <person name="Muzemil S."/>
            <person name="Studholme D.J."/>
        </authorList>
    </citation>
    <scope>NUCLEOTIDE SEQUENCE [LARGE SCALE GENOMIC DNA]</scope>
</reference>
<sequence>MLELRDRVLRIWNLLRSSDDFDPSLLQPILQVLEEPEARNLVGHLFGGITQRLAARLLQQVLRYPTTTAVPR</sequence>
<proteinExistence type="predicted"/>
<dbReference type="EMBL" id="AMZH03011212">
    <property type="protein sequence ID" value="RRT53299.1"/>
    <property type="molecule type" value="Genomic_DNA"/>
</dbReference>
<evidence type="ECO:0000313" key="2">
    <source>
        <dbReference type="Proteomes" id="UP000287651"/>
    </source>
</evidence>
<comment type="caution">
    <text evidence="1">The sequence shown here is derived from an EMBL/GenBank/DDBJ whole genome shotgun (WGS) entry which is preliminary data.</text>
</comment>
<accession>A0A426YNJ3</accession>
<evidence type="ECO:0000313" key="1">
    <source>
        <dbReference type="EMBL" id="RRT53299.1"/>
    </source>
</evidence>
<dbReference type="Proteomes" id="UP000287651">
    <property type="component" value="Unassembled WGS sequence"/>
</dbReference>
<dbReference type="AlphaFoldDB" id="A0A426YNJ3"/>
<organism evidence="1 2">
    <name type="scientific">Ensete ventricosum</name>
    <name type="common">Abyssinian banana</name>
    <name type="synonym">Musa ensete</name>
    <dbReference type="NCBI Taxonomy" id="4639"/>
    <lineage>
        <taxon>Eukaryota</taxon>
        <taxon>Viridiplantae</taxon>
        <taxon>Streptophyta</taxon>
        <taxon>Embryophyta</taxon>
        <taxon>Tracheophyta</taxon>
        <taxon>Spermatophyta</taxon>
        <taxon>Magnoliopsida</taxon>
        <taxon>Liliopsida</taxon>
        <taxon>Zingiberales</taxon>
        <taxon>Musaceae</taxon>
        <taxon>Ensete</taxon>
    </lineage>
</organism>
<name>A0A426YNJ3_ENSVE</name>
<protein>
    <submittedName>
        <fullName evidence="1">Uncharacterized protein</fullName>
    </submittedName>
</protein>